<comment type="caution">
    <text evidence="1">The sequence shown here is derived from an EMBL/GenBank/DDBJ whole genome shotgun (WGS) entry which is preliminary data.</text>
</comment>
<accession>X1GHF6</accession>
<feature type="non-terminal residue" evidence="1">
    <location>
        <position position="131"/>
    </location>
</feature>
<name>X1GHF6_9ZZZZ</name>
<dbReference type="InterPro" id="IPR006944">
    <property type="entry name" value="Phage/GTA_portal"/>
</dbReference>
<dbReference type="Pfam" id="PF04860">
    <property type="entry name" value="Phage_portal"/>
    <property type="match status" value="1"/>
</dbReference>
<protein>
    <recommendedName>
        <fullName evidence="2">Phage portal protein</fullName>
    </recommendedName>
</protein>
<organism evidence="1">
    <name type="scientific">marine sediment metagenome</name>
    <dbReference type="NCBI Taxonomy" id="412755"/>
    <lineage>
        <taxon>unclassified sequences</taxon>
        <taxon>metagenomes</taxon>
        <taxon>ecological metagenomes</taxon>
    </lineage>
</organism>
<proteinExistence type="predicted"/>
<evidence type="ECO:0008006" key="2">
    <source>
        <dbReference type="Google" id="ProtNLM"/>
    </source>
</evidence>
<sequence length="131" mass="15075">MTRFDLWEATLAFAELAGNAYWELVAEGDKPPEEIYVLRPDRMTIKPEEKKLVSSYIFNVNGRKIILQPEDILHFKYFSPINDLYGTSSIAPAEKSIILDLYALNFNARFFKSGARLMGVLETDRHLSEKD</sequence>
<reference evidence="1" key="1">
    <citation type="journal article" date="2014" name="Front. Microbiol.">
        <title>High frequency of phylogenetically diverse reductive dehalogenase-homologous genes in deep subseafloor sedimentary metagenomes.</title>
        <authorList>
            <person name="Kawai M."/>
            <person name="Futagami T."/>
            <person name="Toyoda A."/>
            <person name="Takaki Y."/>
            <person name="Nishi S."/>
            <person name="Hori S."/>
            <person name="Arai W."/>
            <person name="Tsubouchi T."/>
            <person name="Morono Y."/>
            <person name="Uchiyama I."/>
            <person name="Ito T."/>
            <person name="Fujiyama A."/>
            <person name="Inagaki F."/>
            <person name="Takami H."/>
        </authorList>
    </citation>
    <scope>NUCLEOTIDE SEQUENCE</scope>
    <source>
        <strain evidence="1">Expedition CK06-06</strain>
    </source>
</reference>
<dbReference type="AlphaFoldDB" id="X1GHF6"/>
<dbReference type="EMBL" id="BARU01023801">
    <property type="protein sequence ID" value="GAH57356.1"/>
    <property type="molecule type" value="Genomic_DNA"/>
</dbReference>
<gene>
    <name evidence="1" type="ORF">S03H2_38587</name>
</gene>
<evidence type="ECO:0000313" key="1">
    <source>
        <dbReference type="EMBL" id="GAH57356.1"/>
    </source>
</evidence>